<dbReference type="EMBL" id="JBHUEK010000009">
    <property type="protein sequence ID" value="MFD1778390.1"/>
    <property type="molecule type" value="Genomic_DNA"/>
</dbReference>
<accession>A0ABW4MN21</accession>
<dbReference type="PANTHER" id="PTHR14097">
    <property type="entry name" value="OXIDOREDUCTASE HTATIP2"/>
    <property type="match status" value="1"/>
</dbReference>
<protein>
    <submittedName>
        <fullName evidence="2">Oxidoreductase</fullName>
    </submittedName>
</protein>
<feature type="domain" description="NAD(P)-binding" evidence="1">
    <location>
        <begin position="10"/>
        <end position="124"/>
    </location>
</feature>
<reference evidence="3" key="1">
    <citation type="journal article" date="2019" name="Int. J. Syst. Evol. Microbiol.">
        <title>The Global Catalogue of Microorganisms (GCM) 10K type strain sequencing project: providing services to taxonomists for standard genome sequencing and annotation.</title>
        <authorList>
            <consortium name="The Broad Institute Genomics Platform"/>
            <consortium name="The Broad Institute Genome Sequencing Center for Infectious Disease"/>
            <person name="Wu L."/>
            <person name="Ma J."/>
        </authorList>
    </citation>
    <scope>NUCLEOTIDE SEQUENCE [LARGE SCALE GENOMIC DNA]</scope>
    <source>
        <strain evidence="3">CCUG 15531</strain>
    </source>
</reference>
<dbReference type="CDD" id="cd05250">
    <property type="entry name" value="CC3_like_SDR_a"/>
    <property type="match status" value="1"/>
</dbReference>
<dbReference type="InterPro" id="IPR036291">
    <property type="entry name" value="NAD(P)-bd_dom_sf"/>
</dbReference>
<dbReference type="Gene3D" id="3.40.50.720">
    <property type="entry name" value="NAD(P)-binding Rossmann-like Domain"/>
    <property type="match status" value="1"/>
</dbReference>
<dbReference type="SUPFAM" id="SSF51735">
    <property type="entry name" value="NAD(P)-binding Rossmann-fold domains"/>
    <property type="match status" value="1"/>
</dbReference>
<evidence type="ECO:0000313" key="2">
    <source>
        <dbReference type="EMBL" id="MFD1778390.1"/>
    </source>
</evidence>
<sequence length="221" mass="25237">MKEKTALIAGATGLIGNELLHKLLETSEYKQVYVLVRNPLKMNHPKLKEVIVDFDRLNEYKQYFAVNDVFVCLGTTIKKAKTQEAMYKVDVDYPVEIGRIAKEAGAKHYLVVSSMNADRNAKLFYPRMKGELEEKVRQLNFEHLSIFRPSLLLGNRGEFRLGEEMAAVLFKGLKFIFTGPLQKYRAIEGKTVAKAMSKVAQEKEQGKVVYASEEIEKIAKW</sequence>
<dbReference type="Pfam" id="PF13460">
    <property type="entry name" value="NAD_binding_10"/>
    <property type="match status" value="1"/>
</dbReference>
<evidence type="ECO:0000259" key="1">
    <source>
        <dbReference type="Pfam" id="PF13460"/>
    </source>
</evidence>
<evidence type="ECO:0000313" key="3">
    <source>
        <dbReference type="Proteomes" id="UP001597227"/>
    </source>
</evidence>
<proteinExistence type="predicted"/>
<dbReference type="RefSeq" id="WP_388036479.1">
    <property type="nucleotide sequence ID" value="NZ_JBHUEK010000009.1"/>
</dbReference>
<dbReference type="InterPro" id="IPR016040">
    <property type="entry name" value="NAD(P)-bd_dom"/>
</dbReference>
<dbReference type="PANTHER" id="PTHR14097:SF7">
    <property type="entry name" value="OXIDOREDUCTASE HTATIP2"/>
    <property type="match status" value="1"/>
</dbReference>
<keyword evidence="3" id="KW-1185">Reference proteome</keyword>
<organism evidence="2 3">
    <name type="scientific">Fredinandcohnia salidurans</name>
    <dbReference type="NCBI Taxonomy" id="2595041"/>
    <lineage>
        <taxon>Bacteria</taxon>
        <taxon>Bacillati</taxon>
        <taxon>Bacillota</taxon>
        <taxon>Bacilli</taxon>
        <taxon>Bacillales</taxon>
        <taxon>Bacillaceae</taxon>
        <taxon>Fredinandcohnia</taxon>
    </lineage>
</organism>
<name>A0ABW4MN21_9BACI</name>
<gene>
    <name evidence="2" type="ORF">ACFSFW_06895</name>
</gene>
<dbReference type="Proteomes" id="UP001597227">
    <property type="component" value="Unassembled WGS sequence"/>
</dbReference>
<comment type="caution">
    <text evidence="2">The sequence shown here is derived from an EMBL/GenBank/DDBJ whole genome shotgun (WGS) entry which is preliminary data.</text>
</comment>